<reference evidence="1" key="2">
    <citation type="submission" date="2018-05" db="EMBL/GenBank/DDBJ databases">
        <title>OpunRS2 (Oryza punctata Reference Sequence Version 2).</title>
        <authorList>
            <person name="Zhang J."/>
            <person name="Kudrna D."/>
            <person name="Lee S."/>
            <person name="Talag J."/>
            <person name="Welchert J."/>
            <person name="Wing R.A."/>
        </authorList>
    </citation>
    <scope>NUCLEOTIDE SEQUENCE [LARGE SCALE GENOMIC DNA]</scope>
</reference>
<dbReference type="Gramene" id="OPUNC07G13840.1">
    <property type="protein sequence ID" value="OPUNC07G13840.1"/>
    <property type="gene ID" value="OPUNC07G13840"/>
</dbReference>
<dbReference type="Pfam" id="PF14223">
    <property type="entry name" value="Retrotran_gag_2"/>
    <property type="match status" value="1"/>
</dbReference>
<proteinExistence type="predicted"/>
<sequence>MYPFTEEQQAQFDNANNTALGCLLTILADQLYDVYMNYTSATALWEALEQKYAEAEADSDGNFFLGWPWLHAKVVVAAAVISGSIRGRMGSAAIIAPSEDS</sequence>
<protein>
    <submittedName>
        <fullName evidence="1">Uncharacterized protein</fullName>
    </submittedName>
</protein>
<evidence type="ECO:0000313" key="2">
    <source>
        <dbReference type="Proteomes" id="UP000026962"/>
    </source>
</evidence>
<keyword evidence="2" id="KW-1185">Reference proteome</keyword>
<organism evidence="1">
    <name type="scientific">Oryza punctata</name>
    <name type="common">Red rice</name>
    <dbReference type="NCBI Taxonomy" id="4537"/>
    <lineage>
        <taxon>Eukaryota</taxon>
        <taxon>Viridiplantae</taxon>
        <taxon>Streptophyta</taxon>
        <taxon>Embryophyta</taxon>
        <taxon>Tracheophyta</taxon>
        <taxon>Spermatophyta</taxon>
        <taxon>Magnoliopsida</taxon>
        <taxon>Liliopsida</taxon>
        <taxon>Poales</taxon>
        <taxon>Poaceae</taxon>
        <taxon>BOP clade</taxon>
        <taxon>Oryzoideae</taxon>
        <taxon>Oryzeae</taxon>
        <taxon>Oryzinae</taxon>
        <taxon>Oryza</taxon>
    </lineage>
</organism>
<evidence type="ECO:0000313" key="1">
    <source>
        <dbReference type="EnsemblPlants" id="OPUNC07G13840.1"/>
    </source>
</evidence>
<dbReference type="EnsemblPlants" id="OPUNC07G13840.1">
    <property type="protein sequence ID" value="OPUNC07G13840.1"/>
    <property type="gene ID" value="OPUNC07G13840"/>
</dbReference>
<dbReference type="AlphaFoldDB" id="A0A0E0LKV8"/>
<dbReference type="Proteomes" id="UP000026962">
    <property type="component" value="Chromosome 7"/>
</dbReference>
<reference evidence="1" key="1">
    <citation type="submission" date="2015-04" db="UniProtKB">
        <authorList>
            <consortium name="EnsemblPlants"/>
        </authorList>
    </citation>
    <scope>IDENTIFICATION</scope>
</reference>
<dbReference type="HOGENOM" id="CLU_2296299_0_0_1"/>
<accession>A0A0E0LKV8</accession>
<name>A0A0E0LKV8_ORYPU</name>